<dbReference type="PANTHER" id="PTHR10098:SF108">
    <property type="entry name" value="TETRATRICOPEPTIDE REPEAT PROTEIN 28"/>
    <property type="match status" value="1"/>
</dbReference>
<feature type="region of interest" description="Disordered" evidence="2">
    <location>
        <begin position="1164"/>
        <end position="1203"/>
    </location>
</feature>
<sequence>MQSSTGSSNGYYLAEQADRLIRASRYHEAFQLAARARDADEYCTTAYMAEGLALLGLNKPDEALAAIAEGIANCPSDIHILRTMIKVAKECPLKNELRGNIQRLEQKNLAENPFLVLSMIGQDLHRAKHHQAAIDVLECALDLNAPSFKLRGTVLNSLGAAYWAVGERESATSKMKEELILSRENADIEGEIRALGSLAAAARESGRLSESISCLREQIRASRSLPDVQSSAAELLAQLTNTEMALQTLEKFSAKAATFLLFSQRRSDKAEKRDSLRRAIAAAERFKEEDLLIQSLLKLGQVLLELKLHGDAIVRVERAKLLLAKHQTTGNKQQLLLDACATLCTCYRAVREHSKATQVARKGAELSQKLNNPDVEFHCLGEEGRAYQDLGNPEKALASFTSQRELLSPSSYPIAWADCLLGIVDCLDSLSKKAEAKSVAHELAHKCEREYNLQIRVYRRLSRLHADENCLDLTAAIKSTESLLYAAIKEADTEVEWEAYHSLGQYHMRLGQLQQAESCLERAKRMDQDKSKAIDIDLAYIAFQLKNFDKARTILRHHHTNEAFNILAQIEEESDNCQVAVDLYKGIIDSTQNLTLKDACTSKLARCLQKMNLHDEAVSTLRNVVKKSGGETDSVVSDATLNKTATTTATISSIHSTGSSTAEQLHLTLAESLAAIGNIEEALEEAEHAGDTGTSLRELLLVREKKLTEALHERVADPKPGLHFSLCRLDLHCWLVNDYQQVIAFCGHSKASDHLVRLRNIMLRDLSPRMDISDQSMDSTDDNFTLQSASVYLYEALIGAFEAELVRGQSLEIYCHDDRLLSVPWSCLTGDDKIPLVEKYKIAVVPSALDVMPASPESGVKLIQIQSLETQSEPNSKDEGFPQSVISNLAELKNALAKEKHVWLSLDVRSELELCLSEERHDVYNLFSTGELSNLSMIVLDSDNTGPLADVLIKAGVSCVIRPLWKVPKIAVSDFVRLLNESLESMDPISALQDAQLKQKSGKKFVDTSFWGAWIGTGIPKSGPNASITDALYGLLRSEPSRARRTLLQVQLGEKTLSEEDESLVDDFTALVPSLLAIPVDCLSALVPILPRRRLLGEIKRQLKSSDKSRIDIDMCSWAAGGCHDFLQKMGFGVVEMSAEKVSLQGGKSEIVEIVHRALTQMLSTTDKSASQSPDETSLELIENSPVVSEPSNTSPLRHSDASPFRVVQRKAKSLNDTMDSALGPESIKSPDLNLTPSKRRVIEVTGRSSLPLVQHKFRSLWIGSDPLRPRCEEDQSSGFGSGQNKTLSETL</sequence>
<gene>
    <name evidence="5" type="ORF">OKIOD_LOCUS12110</name>
</gene>
<dbReference type="EMBL" id="OU015566">
    <property type="protein sequence ID" value="CAG5107476.1"/>
    <property type="molecule type" value="Genomic_DNA"/>
</dbReference>
<organism evidence="5 6">
    <name type="scientific">Oikopleura dioica</name>
    <name type="common">Tunicate</name>
    <dbReference type="NCBI Taxonomy" id="34765"/>
    <lineage>
        <taxon>Eukaryota</taxon>
        <taxon>Metazoa</taxon>
        <taxon>Chordata</taxon>
        <taxon>Tunicata</taxon>
        <taxon>Appendicularia</taxon>
        <taxon>Copelata</taxon>
        <taxon>Oikopleuridae</taxon>
        <taxon>Oikopleura</taxon>
    </lineage>
</organism>
<feature type="region of interest" description="Disordered" evidence="2">
    <location>
        <begin position="1265"/>
        <end position="1292"/>
    </location>
</feature>
<feature type="domain" description="CHAT" evidence="3">
    <location>
        <begin position="936"/>
        <end position="1014"/>
    </location>
</feature>
<dbReference type="Pfam" id="PF26117">
    <property type="entry name" value="TTC28_C"/>
    <property type="match status" value="1"/>
</dbReference>
<keyword evidence="1" id="KW-0802">TPR repeat</keyword>
<dbReference type="Gene3D" id="1.25.40.10">
    <property type="entry name" value="Tetratricopeptide repeat domain"/>
    <property type="match status" value="4"/>
</dbReference>
<dbReference type="PANTHER" id="PTHR10098">
    <property type="entry name" value="RAPSYN-RELATED"/>
    <property type="match status" value="1"/>
</dbReference>
<dbReference type="Pfam" id="PF12770">
    <property type="entry name" value="CHAT"/>
    <property type="match status" value="1"/>
</dbReference>
<dbReference type="InterPro" id="IPR011990">
    <property type="entry name" value="TPR-like_helical_dom_sf"/>
</dbReference>
<dbReference type="InterPro" id="IPR024983">
    <property type="entry name" value="CHAT_dom"/>
</dbReference>
<dbReference type="SMART" id="SM00028">
    <property type="entry name" value="TPR"/>
    <property type="match status" value="7"/>
</dbReference>
<reference evidence="5 6" key="1">
    <citation type="submission" date="2021-04" db="EMBL/GenBank/DDBJ databases">
        <authorList>
            <person name="Bliznina A."/>
        </authorList>
    </citation>
    <scope>NUCLEOTIDE SEQUENCE [LARGE SCALE GENOMIC DNA]</scope>
</reference>
<feature type="domain" description="TTC28 C-terminal" evidence="4">
    <location>
        <begin position="1096"/>
        <end position="1169"/>
    </location>
</feature>
<dbReference type="InterPro" id="IPR019734">
    <property type="entry name" value="TPR_rpt"/>
</dbReference>
<feature type="compositionally biased region" description="Polar residues" evidence="2">
    <location>
        <begin position="1186"/>
        <end position="1197"/>
    </location>
</feature>
<evidence type="ECO:0000259" key="4">
    <source>
        <dbReference type="Pfam" id="PF26117"/>
    </source>
</evidence>
<name>A0ABN7T0N6_OIKDI</name>
<feature type="compositionally biased region" description="Polar residues" evidence="2">
    <location>
        <begin position="1164"/>
        <end position="1176"/>
    </location>
</feature>
<evidence type="ECO:0000259" key="3">
    <source>
        <dbReference type="Pfam" id="PF12770"/>
    </source>
</evidence>
<evidence type="ECO:0000313" key="5">
    <source>
        <dbReference type="EMBL" id="CAG5107476.1"/>
    </source>
</evidence>
<keyword evidence="6" id="KW-1185">Reference proteome</keyword>
<proteinExistence type="predicted"/>
<dbReference type="PROSITE" id="PS50005">
    <property type="entry name" value="TPR"/>
    <property type="match status" value="1"/>
</dbReference>
<accession>A0ABN7T0N6</accession>
<dbReference type="SUPFAM" id="SSF48452">
    <property type="entry name" value="TPR-like"/>
    <property type="match status" value="4"/>
</dbReference>
<feature type="compositionally biased region" description="Polar residues" evidence="2">
    <location>
        <begin position="1277"/>
        <end position="1292"/>
    </location>
</feature>
<dbReference type="Pfam" id="PF13181">
    <property type="entry name" value="TPR_8"/>
    <property type="match status" value="1"/>
</dbReference>
<evidence type="ECO:0000256" key="2">
    <source>
        <dbReference type="SAM" id="MobiDB-lite"/>
    </source>
</evidence>
<evidence type="ECO:0000256" key="1">
    <source>
        <dbReference type="PROSITE-ProRule" id="PRU00339"/>
    </source>
</evidence>
<dbReference type="Proteomes" id="UP001158576">
    <property type="component" value="Chromosome 1"/>
</dbReference>
<feature type="repeat" description="TPR" evidence="1">
    <location>
        <begin position="497"/>
        <end position="530"/>
    </location>
</feature>
<dbReference type="InterPro" id="IPR058900">
    <property type="entry name" value="TTC28_C"/>
</dbReference>
<dbReference type="Pfam" id="PF13432">
    <property type="entry name" value="TPR_16"/>
    <property type="match status" value="1"/>
</dbReference>
<evidence type="ECO:0000313" key="6">
    <source>
        <dbReference type="Proteomes" id="UP001158576"/>
    </source>
</evidence>
<protein>
    <submittedName>
        <fullName evidence="5">Oidioi.mRNA.OKI2018_I69.chr1.g3345.t1.cds</fullName>
    </submittedName>
</protein>